<feature type="transmembrane region" description="Helical" evidence="8">
    <location>
        <begin position="333"/>
        <end position="362"/>
    </location>
</feature>
<evidence type="ECO:0000256" key="2">
    <source>
        <dbReference type="ARBA" id="ARBA00022475"/>
    </source>
</evidence>
<evidence type="ECO:0000256" key="3">
    <source>
        <dbReference type="ARBA" id="ARBA00022692"/>
    </source>
</evidence>
<name>A0A7W7D6P0_9ACTN</name>
<evidence type="ECO:0000259" key="9">
    <source>
        <dbReference type="Pfam" id="PF02687"/>
    </source>
</evidence>
<protein>
    <submittedName>
        <fullName evidence="10">Putative ABC transport system permease protein</fullName>
    </submittedName>
</protein>
<reference evidence="10 11" key="1">
    <citation type="submission" date="2020-08" db="EMBL/GenBank/DDBJ databases">
        <title>Sequencing the genomes of 1000 actinobacteria strains.</title>
        <authorList>
            <person name="Klenk H.-P."/>
        </authorList>
    </citation>
    <scope>NUCLEOTIDE SEQUENCE [LARGE SCALE GENOMIC DNA]</scope>
    <source>
        <strain evidence="10 11">DSM 45784</strain>
    </source>
</reference>
<comment type="subcellular location">
    <subcellularLocation>
        <location evidence="1">Cell membrane</location>
        <topology evidence="1">Multi-pass membrane protein</topology>
    </subcellularLocation>
</comment>
<feature type="transmembrane region" description="Helical" evidence="8">
    <location>
        <begin position="374"/>
        <end position="394"/>
    </location>
</feature>
<evidence type="ECO:0000313" key="11">
    <source>
        <dbReference type="Proteomes" id="UP000542210"/>
    </source>
</evidence>
<feature type="transmembrane region" description="Helical" evidence="8">
    <location>
        <begin position="421"/>
        <end position="440"/>
    </location>
</feature>
<feature type="transmembrane region" description="Helical" evidence="8">
    <location>
        <begin position="278"/>
        <end position="304"/>
    </location>
</feature>
<dbReference type="GO" id="GO:0022857">
    <property type="term" value="F:transmembrane transporter activity"/>
    <property type="evidence" value="ECO:0007669"/>
    <property type="project" value="TreeGrafter"/>
</dbReference>
<dbReference type="PANTHER" id="PTHR30572">
    <property type="entry name" value="MEMBRANE COMPONENT OF TRANSPORTER-RELATED"/>
    <property type="match status" value="1"/>
</dbReference>
<feature type="transmembrane region" description="Helical" evidence="8">
    <location>
        <begin position="763"/>
        <end position="787"/>
    </location>
</feature>
<dbReference type="GO" id="GO:0005886">
    <property type="term" value="C:plasma membrane"/>
    <property type="evidence" value="ECO:0007669"/>
    <property type="project" value="UniProtKB-SubCell"/>
</dbReference>
<keyword evidence="3 8" id="KW-0812">Transmembrane</keyword>
<proteinExistence type="inferred from homology"/>
<evidence type="ECO:0000256" key="6">
    <source>
        <dbReference type="ARBA" id="ARBA00038076"/>
    </source>
</evidence>
<evidence type="ECO:0000313" key="10">
    <source>
        <dbReference type="EMBL" id="MBB4701282.1"/>
    </source>
</evidence>
<dbReference type="InterPro" id="IPR003838">
    <property type="entry name" value="ABC3_permease_C"/>
</dbReference>
<dbReference type="EMBL" id="JACHND010000001">
    <property type="protein sequence ID" value="MBB4701282.1"/>
    <property type="molecule type" value="Genomic_DNA"/>
</dbReference>
<feature type="transmembrane region" description="Helical" evidence="8">
    <location>
        <begin position="865"/>
        <end position="889"/>
    </location>
</feature>
<organism evidence="10 11">
    <name type="scientific">Sphaerisporangium siamense</name>
    <dbReference type="NCBI Taxonomy" id="795645"/>
    <lineage>
        <taxon>Bacteria</taxon>
        <taxon>Bacillati</taxon>
        <taxon>Actinomycetota</taxon>
        <taxon>Actinomycetes</taxon>
        <taxon>Streptosporangiales</taxon>
        <taxon>Streptosporangiaceae</taxon>
        <taxon>Sphaerisporangium</taxon>
    </lineage>
</organism>
<evidence type="ECO:0000256" key="8">
    <source>
        <dbReference type="SAM" id="Phobius"/>
    </source>
</evidence>
<dbReference type="Proteomes" id="UP000542210">
    <property type="component" value="Unassembled WGS sequence"/>
</dbReference>
<evidence type="ECO:0000256" key="7">
    <source>
        <dbReference type="SAM" id="MobiDB-lite"/>
    </source>
</evidence>
<feature type="transmembrane region" description="Helical" evidence="8">
    <location>
        <begin position="512"/>
        <end position="533"/>
    </location>
</feature>
<keyword evidence="4 8" id="KW-1133">Transmembrane helix</keyword>
<comment type="caution">
    <text evidence="10">The sequence shown here is derived from an EMBL/GenBank/DDBJ whole genome shotgun (WGS) entry which is preliminary data.</text>
</comment>
<feature type="compositionally biased region" description="Polar residues" evidence="7">
    <location>
        <begin position="81"/>
        <end position="90"/>
    </location>
</feature>
<dbReference type="InterPro" id="IPR050250">
    <property type="entry name" value="Macrolide_Exporter_MacB"/>
</dbReference>
<keyword evidence="2" id="KW-1003">Cell membrane</keyword>
<feature type="domain" description="ABC3 transporter permease C-terminal" evidence="9">
    <location>
        <begin position="290"/>
        <end position="402"/>
    </location>
</feature>
<dbReference type="AlphaFoldDB" id="A0A7W7D6P0"/>
<evidence type="ECO:0000256" key="5">
    <source>
        <dbReference type="ARBA" id="ARBA00023136"/>
    </source>
</evidence>
<evidence type="ECO:0000256" key="1">
    <source>
        <dbReference type="ARBA" id="ARBA00004651"/>
    </source>
</evidence>
<dbReference type="RefSeq" id="WP_184880265.1">
    <property type="nucleotide sequence ID" value="NZ_BOOV01000027.1"/>
</dbReference>
<comment type="similarity">
    <text evidence="6">Belongs to the ABC-4 integral membrane protein family.</text>
</comment>
<feature type="transmembrane region" description="Helical" evidence="8">
    <location>
        <begin position="814"/>
        <end position="835"/>
    </location>
</feature>
<accession>A0A7W7D6P0</accession>
<dbReference type="Pfam" id="PF02687">
    <property type="entry name" value="FtsX"/>
    <property type="match status" value="1"/>
</dbReference>
<keyword evidence="11" id="KW-1185">Reference proteome</keyword>
<dbReference type="PANTHER" id="PTHR30572:SF4">
    <property type="entry name" value="ABC TRANSPORTER PERMEASE YTRF"/>
    <property type="match status" value="1"/>
</dbReference>
<feature type="transmembrane region" description="Helical" evidence="8">
    <location>
        <begin position="460"/>
        <end position="491"/>
    </location>
</feature>
<feature type="region of interest" description="Disordered" evidence="7">
    <location>
        <begin position="75"/>
        <end position="101"/>
    </location>
</feature>
<sequence>MSGARAALRISRRDAWRAKGRSSLVVAMVGLPVLAITAMLTLLVTFDVSPQEGLAAQLGSADALIRTNAWSDEEGVEQDHTGTYVTSTGSGRPGKEPTPARPWTAEEVARLLPAGSKVVPWTGSAEYYRSSRWLGDASVSELDLREPMTRGLFVLRDGRLPGATDEVVVSPDFAAHGVTAGSTLTLLGNPRAYRVVGTVTAPQAVRTGLVVGLPGGRLAVHTPSTEWLVDTSRPVTWDDIKRFNARGSVVVARAMVMDPPPEALESDAAPAPRSGLQMLLSGMGVMMIVLEVVLLAGPAFAVGIRRRRRELALIAAQGASAAQLRRVVLADGLVLGGLAAVLGLLGGLGLARATLAVGLWTAFVPSSGPFEVPWVPVAGVAVLGLVSALLAAVVPARQAARADVVAVLAGRRGAVAARRGWPVAGLVMTVAGLALTIGGTRQGALWVTGPHRSPGVWATSYLGVIAGSLLAMLGLVAMTPMLVGLAARVTVRLPLPFKLAGRDAARNRGRTAPAVAAVMAATAGLVAVSILSASEGERYARQYRPEWTRGSLVIQGTSGTGAEMPLVRAAVEQALPGVPTMLVYTRFTDAGRSRNVAVVEPRCADPSACAGQCDEPEPCGRLYGRVMVGGADLLRYLVGREDPASAAALADGKAVLLAALARDGKATLSISESDALGRRSARRVQVPAVTVNPERRPAADALLPLSLAATLELDARPSELVIDPAVHQVTSEEEARITRRVAAVTSLTYITLEQGPRRNELPFLVLMGAAVILVLGGTFAATGLAAADARPDVATLGAVGAPPRLRRLVTAGQAWFVAATGVTLGALVGLVPGIATTWRMNVFPGYGGWVSYTPVSRIPTPVVVIPWPSIVALVVLLPVVAALVAGLFARTRIPLARRME</sequence>
<feature type="transmembrane region" description="Helical" evidence="8">
    <location>
        <begin position="21"/>
        <end position="44"/>
    </location>
</feature>
<evidence type="ECO:0000256" key="4">
    <source>
        <dbReference type="ARBA" id="ARBA00022989"/>
    </source>
</evidence>
<keyword evidence="5 8" id="KW-0472">Membrane</keyword>
<gene>
    <name evidence="10" type="ORF">BJ982_002826</name>
</gene>